<comment type="similarity">
    <text evidence="3">Belongs to the CobD/CbiB family.</text>
</comment>
<gene>
    <name evidence="10" type="ORF">BZJ21_05940</name>
</gene>
<organism evidence="10 11">
    <name type="scientific">Salinivibrio costicola subsp. alcaliphilus</name>
    <dbReference type="NCBI Taxonomy" id="272773"/>
    <lineage>
        <taxon>Bacteria</taxon>
        <taxon>Pseudomonadati</taxon>
        <taxon>Pseudomonadota</taxon>
        <taxon>Gammaproteobacteria</taxon>
        <taxon>Vibrionales</taxon>
        <taxon>Vibrionaceae</taxon>
        <taxon>Salinivibrio</taxon>
    </lineage>
</organism>
<accession>A0ABX3KSD2</accession>
<sequence length="319" mass="35260">MDALLNPQQWILFAANHGSLWALWLAVLIHWLLPLSTQHSPFQYWQQYAVLLASQVNKDNDPKQQRKLAGGLALALMCGTLAILLIAARELVWSRPLFDGILLWLALAWRPIDQFGHALAQAIDEHDKGTSRALLATQVNRDTESLSLIGIGKAGAETLILGTARHGACVIFYYALAGGVGALLYTSVVHLHRVWSPSRLAYYPFGLATARLLNLVDTIPMSLFALVLALGRTPWTHLKACWQQGRRWRTPGPGWLLACAGSRFQLSLGGPAIYQGTKTLRTKIGYGVTPACYHLLLLRLKLKHSVLIWLALSSLLLIL</sequence>
<dbReference type="Proteomes" id="UP000189431">
    <property type="component" value="Unassembled WGS sequence"/>
</dbReference>
<comment type="subcellular location">
    <subcellularLocation>
        <location evidence="1">Cell membrane</location>
        <topology evidence="1">Multi-pass membrane protein</topology>
    </subcellularLocation>
</comment>
<evidence type="ECO:0000313" key="11">
    <source>
        <dbReference type="Proteomes" id="UP000189431"/>
    </source>
</evidence>
<dbReference type="NCBIfam" id="NF006476">
    <property type="entry name" value="PRK08878.1"/>
    <property type="match status" value="1"/>
</dbReference>
<keyword evidence="4" id="KW-1003">Cell membrane</keyword>
<comment type="pathway">
    <text evidence="2">Cofactor biosynthesis; adenosylcobalamin biosynthesis.</text>
</comment>
<dbReference type="RefSeq" id="WP_077459818.1">
    <property type="nucleotide sequence ID" value="NZ_MUFR01000012.1"/>
</dbReference>
<evidence type="ECO:0000256" key="2">
    <source>
        <dbReference type="ARBA" id="ARBA00004953"/>
    </source>
</evidence>
<feature type="transmembrane region" description="Helical" evidence="9">
    <location>
        <begin position="12"/>
        <end position="33"/>
    </location>
</feature>
<name>A0ABX3KSD2_SALCS</name>
<evidence type="ECO:0000256" key="3">
    <source>
        <dbReference type="ARBA" id="ARBA00006263"/>
    </source>
</evidence>
<evidence type="ECO:0000256" key="5">
    <source>
        <dbReference type="ARBA" id="ARBA00022573"/>
    </source>
</evidence>
<dbReference type="Pfam" id="PF03186">
    <property type="entry name" value="CobD_Cbib"/>
    <property type="match status" value="1"/>
</dbReference>
<keyword evidence="8 9" id="KW-0472">Membrane</keyword>
<dbReference type="PANTHER" id="PTHR34308:SF1">
    <property type="entry name" value="COBALAMIN BIOSYNTHESIS PROTEIN CBIB"/>
    <property type="match status" value="1"/>
</dbReference>
<evidence type="ECO:0000256" key="7">
    <source>
        <dbReference type="ARBA" id="ARBA00022989"/>
    </source>
</evidence>
<feature type="transmembrane region" description="Helical" evidence="9">
    <location>
        <begin position="68"/>
        <end position="88"/>
    </location>
</feature>
<evidence type="ECO:0000256" key="4">
    <source>
        <dbReference type="ARBA" id="ARBA00022475"/>
    </source>
</evidence>
<keyword evidence="7 9" id="KW-1133">Transmembrane helix</keyword>
<evidence type="ECO:0000256" key="1">
    <source>
        <dbReference type="ARBA" id="ARBA00004651"/>
    </source>
</evidence>
<evidence type="ECO:0000256" key="8">
    <source>
        <dbReference type="ARBA" id="ARBA00023136"/>
    </source>
</evidence>
<proteinExistence type="inferred from homology"/>
<dbReference type="InterPro" id="IPR004485">
    <property type="entry name" value="Cobalamin_biosynth_CobD/CbiB"/>
</dbReference>
<evidence type="ECO:0000256" key="9">
    <source>
        <dbReference type="SAM" id="Phobius"/>
    </source>
</evidence>
<reference evidence="11" key="1">
    <citation type="submission" date="2017-01" db="EMBL/GenBank/DDBJ databases">
        <title>Draft genome of the species Salinivibrio costicola subsp. alcaliphilus.</title>
        <authorList>
            <person name="Lopez-Hermoso C."/>
            <person name="De La Haba R."/>
            <person name="Sanchez-Porro C."/>
            <person name="Ventosa A."/>
        </authorList>
    </citation>
    <scope>NUCLEOTIDE SEQUENCE [LARGE SCALE GENOMIC DNA]</scope>
    <source>
        <strain evidence="11">CBH448</strain>
    </source>
</reference>
<keyword evidence="6 9" id="KW-0812">Transmembrane</keyword>
<keyword evidence="5" id="KW-0169">Cobalamin biosynthesis</keyword>
<evidence type="ECO:0000313" key="10">
    <source>
        <dbReference type="EMBL" id="OOF34428.1"/>
    </source>
</evidence>
<feature type="transmembrane region" description="Helical" evidence="9">
    <location>
        <begin position="212"/>
        <end position="230"/>
    </location>
</feature>
<dbReference type="PANTHER" id="PTHR34308">
    <property type="entry name" value="COBALAMIN BIOSYNTHESIS PROTEIN CBIB"/>
    <property type="match status" value="1"/>
</dbReference>
<feature type="transmembrane region" description="Helical" evidence="9">
    <location>
        <begin position="171"/>
        <end position="192"/>
    </location>
</feature>
<protein>
    <recommendedName>
        <fullName evidence="12">Adenosylcobinamide-phosphate synthase</fullName>
    </recommendedName>
</protein>
<evidence type="ECO:0008006" key="12">
    <source>
        <dbReference type="Google" id="ProtNLM"/>
    </source>
</evidence>
<dbReference type="EMBL" id="MUFR01000012">
    <property type="protein sequence ID" value="OOF34428.1"/>
    <property type="molecule type" value="Genomic_DNA"/>
</dbReference>
<keyword evidence="11" id="KW-1185">Reference proteome</keyword>
<evidence type="ECO:0000256" key="6">
    <source>
        <dbReference type="ARBA" id="ARBA00022692"/>
    </source>
</evidence>
<comment type="caution">
    <text evidence="10">The sequence shown here is derived from an EMBL/GenBank/DDBJ whole genome shotgun (WGS) entry which is preliminary data.</text>
</comment>